<proteinExistence type="predicted"/>
<dbReference type="GeneID" id="1460603"/>
<gene>
    <name evidence="2" type="ORF">HA332_13345</name>
</gene>
<evidence type="ECO:0000313" key="2">
    <source>
        <dbReference type="EMBL" id="HII75315.1"/>
    </source>
</evidence>
<feature type="transmembrane region" description="Helical" evidence="1">
    <location>
        <begin position="134"/>
        <end position="153"/>
    </location>
</feature>
<dbReference type="RefSeq" id="WP_010980605.1">
    <property type="nucleotide sequence ID" value="NZ_BAABQO010000015.1"/>
</dbReference>
<dbReference type="AlphaFoldDB" id="A0A832TBX3"/>
<organism evidence="2 3">
    <name type="scientific">Sulfurisphaera tokodaii</name>
    <dbReference type="NCBI Taxonomy" id="111955"/>
    <lineage>
        <taxon>Archaea</taxon>
        <taxon>Thermoproteota</taxon>
        <taxon>Thermoprotei</taxon>
        <taxon>Sulfolobales</taxon>
        <taxon>Sulfolobaceae</taxon>
        <taxon>Sulfurisphaera</taxon>
    </lineage>
</organism>
<evidence type="ECO:0000313" key="3">
    <source>
        <dbReference type="Proteomes" id="UP000646844"/>
    </source>
</evidence>
<reference evidence="2" key="1">
    <citation type="journal article" date="2020" name="bioRxiv">
        <title>A rank-normalized archaeal taxonomy based on genome phylogeny resolves widespread incomplete and uneven classifications.</title>
        <authorList>
            <person name="Rinke C."/>
            <person name="Chuvochina M."/>
            <person name="Mussig A.J."/>
            <person name="Chaumeil P.-A."/>
            <person name="Waite D.W."/>
            <person name="Whitman W.B."/>
            <person name="Parks D.H."/>
            <person name="Hugenholtz P."/>
        </authorList>
    </citation>
    <scope>NUCLEOTIDE SEQUENCE</scope>
    <source>
        <strain evidence="2">UBA8838</strain>
    </source>
</reference>
<name>A0A832TBX3_9CREN</name>
<dbReference type="OMA" id="VTHTILN"/>
<keyword evidence="1" id="KW-0812">Transmembrane</keyword>
<dbReference type="EMBL" id="DUJO01000059">
    <property type="protein sequence ID" value="HII75315.1"/>
    <property type="molecule type" value="Genomic_DNA"/>
</dbReference>
<dbReference type="Proteomes" id="UP000646844">
    <property type="component" value="Unassembled WGS sequence"/>
</dbReference>
<accession>A0A832TBX3</accession>
<keyword evidence="1" id="KW-0472">Membrane</keyword>
<protein>
    <submittedName>
        <fullName evidence="2">Uncharacterized protein</fullName>
    </submittedName>
</protein>
<sequence>MTPIFLEYRVIDHNITFYIIYVFINNLTLKFVTMYVINPNSHTILIYNVSLEPQQIFSNISGNITYYTLNGHKILAYNSRNLIVAKNGLILKEKINNNSLSCLVSANFPGIANDSFPNLYKLADIHIFNKKSKFIITGVLFTFATSLLLVKMVRKYDKIS</sequence>
<feature type="transmembrane region" description="Helical" evidence="1">
    <location>
        <begin position="15"/>
        <end position="37"/>
    </location>
</feature>
<comment type="caution">
    <text evidence="2">The sequence shown here is derived from an EMBL/GenBank/DDBJ whole genome shotgun (WGS) entry which is preliminary data.</text>
</comment>
<evidence type="ECO:0000256" key="1">
    <source>
        <dbReference type="SAM" id="Phobius"/>
    </source>
</evidence>
<keyword evidence="1" id="KW-1133">Transmembrane helix</keyword>